<organism evidence="3 4">
    <name type="scientific">Edaphochlamys debaryana</name>
    <dbReference type="NCBI Taxonomy" id="47281"/>
    <lineage>
        <taxon>Eukaryota</taxon>
        <taxon>Viridiplantae</taxon>
        <taxon>Chlorophyta</taxon>
        <taxon>core chlorophytes</taxon>
        <taxon>Chlorophyceae</taxon>
        <taxon>CS clade</taxon>
        <taxon>Chlamydomonadales</taxon>
        <taxon>Chlamydomonadales incertae sedis</taxon>
        <taxon>Edaphochlamys</taxon>
    </lineage>
</organism>
<dbReference type="Proteomes" id="UP000612055">
    <property type="component" value="Unassembled WGS sequence"/>
</dbReference>
<feature type="region of interest" description="Disordered" evidence="1">
    <location>
        <begin position="638"/>
        <end position="719"/>
    </location>
</feature>
<feature type="region of interest" description="Disordered" evidence="1">
    <location>
        <begin position="129"/>
        <end position="149"/>
    </location>
</feature>
<evidence type="ECO:0000256" key="1">
    <source>
        <dbReference type="SAM" id="MobiDB-lite"/>
    </source>
</evidence>
<feature type="signal peptide" evidence="2">
    <location>
        <begin position="1"/>
        <end position="26"/>
    </location>
</feature>
<keyword evidence="4" id="KW-1185">Reference proteome</keyword>
<evidence type="ECO:0000256" key="2">
    <source>
        <dbReference type="SAM" id="SignalP"/>
    </source>
</evidence>
<evidence type="ECO:0000313" key="4">
    <source>
        <dbReference type="Proteomes" id="UP000612055"/>
    </source>
</evidence>
<sequence length="923" mass="93659">MQRLGVPVALLGVLCAFGRGVASARASGPGPLPAPGRVAPAKDARTESQEGDADLGLDRGLGLGRPVSEWYFSLKTSKGYCGLVAATPAAGGYGLAIACANKYPQYDSHFTLLLPDAAAAAAGAQHAPHGTATYGTAQQGAGTDDAAEAGAAGAAEAGGAGREAHRGLSAAAAASLAVLGGDTGGRAELPGGPSRRLAAAAGGGGGAGTGGERASPLVLSRRPHSGSGAEEAEGAGADVEAGEAEVEAEGGGMEGRPGVDPRLLRFRDVSGPILVTAGQPLRLLSRAAGLCGTPPPTAAPPPAGKAAFSAADSTAATPGAGGAEVGAATATMSGVHGPSGPLHGCLLAWLRAAGAWFRAAWHRLLAAAGLLPNRPAGGLGAGASPGRLSDIAPWPVTCVLAQPTLSVFKIQKADLKDGETLDLNKDWFYLMEGDKYCTTTDVAGMSTVVSCHLDNPGWYGYKFQLQIMSYPRATVGSVLTGGPCGLKPQQQPPPHDMQCKPSAQAGRDPTLDLVLMAPGTPLTAGVIVGFSSFAPGLVGAELQRCCGPPSSPHIMACEPPPPPAATVAPECWFQLYDVKVDLAAVVRDRERERELEGGSGPGQGQGEGGGYGEGDGDGGGEGGGMWARFLRALQGEMSPVDLDPDLGSPTARSGAGPLREEGERGAATNDAPILGHGKADVGAETAPNEEVETQAEAATLRSDPGAEEEAEEEPYEDLDGGGGWLGLRLGLALGRMRSQLRWPFDAAAPLGDGSLVMLYSRQYSRYCSVSLDGSLLCVSVAASNASRNLFQLTMPPLPDGLARAEGGAGPLFEDRATVDLNEPVPRWLFTPHWTEPNSTRALNRRQRAQLVCLTAASDDVPNLEVALAAAGPAPQQEHLDAAASAGALDACRWLAAPGRIERGVSWPQVLSAAAQGGQRGVCA</sequence>
<reference evidence="3" key="1">
    <citation type="journal article" date="2020" name="bioRxiv">
        <title>Comparative genomics of Chlamydomonas.</title>
        <authorList>
            <person name="Craig R.J."/>
            <person name="Hasan A.R."/>
            <person name="Ness R.W."/>
            <person name="Keightley P.D."/>
        </authorList>
    </citation>
    <scope>NUCLEOTIDE SEQUENCE</scope>
    <source>
        <strain evidence="3">CCAP 11/70</strain>
    </source>
</reference>
<gene>
    <name evidence="3" type="ORF">HYH03_001571</name>
</gene>
<evidence type="ECO:0000313" key="3">
    <source>
        <dbReference type="EMBL" id="KAG2500809.1"/>
    </source>
</evidence>
<dbReference type="EMBL" id="JAEHOE010000003">
    <property type="protein sequence ID" value="KAG2500809.1"/>
    <property type="molecule type" value="Genomic_DNA"/>
</dbReference>
<dbReference type="PANTHER" id="PTHR12393">
    <property type="entry name" value="SPHINGOMYELIN PHOSPHODIESTERASE RELATED"/>
    <property type="match status" value="1"/>
</dbReference>
<dbReference type="AlphaFoldDB" id="A0A835YN80"/>
<feature type="compositionally biased region" description="Acidic residues" evidence="1">
    <location>
        <begin position="705"/>
        <end position="719"/>
    </location>
</feature>
<dbReference type="GO" id="GO:0004620">
    <property type="term" value="F:phospholipase activity"/>
    <property type="evidence" value="ECO:0007669"/>
    <property type="project" value="TreeGrafter"/>
</dbReference>
<dbReference type="GO" id="GO:0046513">
    <property type="term" value="P:ceramide biosynthetic process"/>
    <property type="evidence" value="ECO:0007669"/>
    <property type="project" value="TreeGrafter"/>
</dbReference>
<accession>A0A835YN80</accession>
<feature type="chain" id="PRO_5032634158" evidence="2">
    <location>
        <begin position="27"/>
        <end position="923"/>
    </location>
</feature>
<name>A0A835YN80_9CHLO</name>
<proteinExistence type="predicted"/>
<comment type="caution">
    <text evidence="3">The sequence shown here is derived from an EMBL/GenBank/DDBJ whole genome shotgun (WGS) entry which is preliminary data.</text>
</comment>
<feature type="compositionally biased region" description="Low complexity" evidence="1">
    <location>
        <begin position="226"/>
        <end position="239"/>
    </location>
</feature>
<dbReference type="OrthoDB" id="544180at2759"/>
<dbReference type="GO" id="GO:0071944">
    <property type="term" value="C:cell periphery"/>
    <property type="evidence" value="ECO:0007669"/>
    <property type="project" value="TreeGrafter"/>
</dbReference>
<protein>
    <submittedName>
        <fullName evidence="3">Uncharacterized protein</fullName>
    </submittedName>
</protein>
<dbReference type="GO" id="GO:0030149">
    <property type="term" value="P:sphingolipid catabolic process"/>
    <property type="evidence" value="ECO:0007669"/>
    <property type="project" value="TreeGrafter"/>
</dbReference>
<dbReference type="GO" id="GO:0005783">
    <property type="term" value="C:endoplasmic reticulum"/>
    <property type="evidence" value="ECO:0007669"/>
    <property type="project" value="TreeGrafter"/>
</dbReference>
<feature type="region of interest" description="Disordered" evidence="1">
    <location>
        <begin position="185"/>
        <end position="259"/>
    </location>
</feature>
<feature type="region of interest" description="Disordered" evidence="1">
    <location>
        <begin position="590"/>
        <end position="625"/>
    </location>
</feature>
<feature type="compositionally biased region" description="Gly residues" evidence="1">
    <location>
        <begin position="597"/>
        <end position="625"/>
    </location>
</feature>
<feature type="compositionally biased region" description="Gly residues" evidence="1">
    <location>
        <begin position="201"/>
        <end position="211"/>
    </location>
</feature>
<keyword evidence="2" id="KW-0732">Signal</keyword>
<dbReference type="GO" id="GO:0016020">
    <property type="term" value="C:membrane"/>
    <property type="evidence" value="ECO:0007669"/>
    <property type="project" value="TreeGrafter"/>
</dbReference>
<feature type="region of interest" description="Disordered" evidence="1">
    <location>
        <begin position="25"/>
        <end position="57"/>
    </location>
</feature>
<dbReference type="PANTHER" id="PTHR12393:SF6">
    <property type="entry name" value="SPHINGOMYELIN PHOSPHODIESTERASE 2"/>
    <property type="match status" value="1"/>
</dbReference>